<evidence type="ECO:0000259" key="3">
    <source>
        <dbReference type="Pfam" id="PF13441"/>
    </source>
</evidence>
<evidence type="ECO:0000313" key="4">
    <source>
        <dbReference type="EMBL" id="MDC7681831.1"/>
    </source>
</evidence>
<evidence type="ECO:0000313" key="5">
    <source>
        <dbReference type="Proteomes" id="UP001214854"/>
    </source>
</evidence>
<evidence type="ECO:0000256" key="2">
    <source>
        <dbReference type="SAM" id="SignalP"/>
    </source>
</evidence>
<protein>
    <recommendedName>
        <fullName evidence="3">YMGG-like Gly-zipper domain-containing protein</fullName>
    </recommendedName>
</protein>
<feature type="domain" description="YMGG-like Gly-zipper" evidence="3">
    <location>
        <begin position="45"/>
        <end position="90"/>
    </location>
</feature>
<comment type="caution">
    <text evidence="4">The sequence shown here is derived from an EMBL/GenBank/DDBJ whole genome shotgun (WGS) entry which is preliminary data.</text>
</comment>
<accession>A0ABT5HQW1</accession>
<proteinExistence type="predicted"/>
<reference evidence="4 5" key="1">
    <citation type="submission" date="2023-01" db="EMBL/GenBank/DDBJ databases">
        <title>Novel species of the genus Asticcacaulis isolated from rivers.</title>
        <authorList>
            <person name="Lu H."/>
        </authorList>
    </citation>
    <scope>NUCLEOTIDE SEQUENCE [LARGE SCALE GENOMIC DNA]</scope>
    <source>
        <strain evidence="4 5">BYS171W</strain>
    </source>
</reference>
<keyword evidence="2" id="KW-0732">Signal</keyword>
<dbReference type="InterPro" id="IPR027367">
    <property type="entry name" value="Gly-zipper_YMGG"/>
</dbReference>
<organism evidence="4 5">
    <name type="scientific">Asticcacaulis aquaticus</name>
    <dbReference type="NCBI Taxonomy" id="2984212"/>
    <lineage>
        <taxon>Bacteria</taxon>
        <taxon>Pseudomonadati</taxon>
        <taxon>Pseudomonadota</taxon>
        <taxon>Alphaproteobacteria</taxon>
        <taxon>Caulobacterales</taxon>
        <taxon>Caulobacteraceae</taxon>
        <taxon>Asticcacaulis</taxon>
    </lineage>
</organism>
<sequence length="200" mass="22925">MKTLSFTKFMPKVLIGAGFAVALAVPSLASAQGYDGYCYQRKSNATTTGMVVGAIAGAAIGNSSSHRYDRGGNTIAGAALGAVLGSAVGNSSVSCYEDRYYSYERSGYYDPPPPPSGYSVVYYSSRPSYGSYSVYRDRYYGPRYYPAPPSYYYRGNVRYERYDSRDDRRDYRYDRRDDRRDRYDDRRDRRDDRRDYRDRH</sequence>
<gene>
    <name evidence="4" type="ORF">PQU92_00980</name>
</gene>
<feature type="region of interest" description="Disordered" evidence="1">
    <location>
        <begin position="163"/>
        <end position="200"/>
    </location>
</feature>
<feature type="signal peptide" evidence="2">
    <location>
        <begin position="1"/>
        <end position="31"/>
    </location>
</feature>
<dbReference type="Proteomes" id="UP001214854">
    <property type="component" value="Unassembled WGS sequence"/>
</dbReference>
<dbReference type="RefSeq" id="WP_272746348.1">
    <property type="nucleotide sequence ID" value="NZ_JAQQKX010000001.1"/>
</dbReference>
<feature type="chain" id="PRO_5045917843" description="YMGG-like Gly-zipper domain-containing protein" evidence="2">
    <location>
        <begin position="32"/>
        <end position="200"/>
    </location>
</feature>
<keyword evidence="5" id="KW-1185">Reference proteome</keyword>
<dbReference type="EMBL" id="JAQQKX010000001">
    <property type="protein sequence ID" value="MDC7681831.1"/>
    <property type="molecule type" value="Genomic_DNA"/>
</dbReference>
<dbReference type="Pfam" id="PF13441">
    <property type="entry name" value="Gly-zipper_YMGG"/>
    <property type="match status" value="1"/>
</dbReference>
<name>A0ABT5HQW1_9CAUL</name>
<evidence type="ECO:0000256" key="1">
    <source>
        <dbReference type="SAM" id="MobiDB-lite"/>
    </source>
</evidence>